<keyword evidence="2" id="KW-1133">Transmembrane helix</keyword>
<feature type="region of interest" description="Disordered" evidence="1">
    <location>
        <begin position="1032"/>
        <end position="1067"/>
    </location>
</feature>
<evidence type="ECO:0000313" key="3">
    <source>
        <dbReference type="EMBL" id="MBW4331850.1"/>
    </source>
</evidence>
<protein>
    <submittedName>
        <fullName evidence="3">YdbH domain-containing protein</fullName>
    </submittedName>
</protein>
<comment type="caution">
    <text evidence="3">The sequence shown here is derived from an EMBL/GenBank/DDBJ whole genome shotgun (WGS) entry which is preliminary data.</text>
</comment>
<accession>A0ABS6XNP8</accession>
<keyword evidence="4" id="KW-1185">Reference proteome</keyword>
<dbReference type="EMBL" id="JAHWZX010000014">
    <property type="protein sequence ID" value="MBW4331850.1"/>
    <property type="molecule type" value="Genomic_DNA"/>
</dbReference>
<name>A0ABS6XNP8_9SPHN</name>
<evidence type="ECO:0000256" key="2">
    <source>
        <dbReference type="SAM" id="Phobius"/>
    </source>
</evidence>
<dbReference type="InterPro" id="IPR021730">
    <property type="entry name" value="YdbH"/>
</dbReference>
<evidence type="ECO:0000313" key="4">
    <source>
        <dbReference type="Proteomes" id="UP001197214"/>
    </source>
</evidence>
<reference evidence="3 4" key="1">
    <citation type="submission" date="2021-07" db="EMBL/GenBank/DDBJ databases">
        <title>Stakelama flava sp. nov., a novel endophytic bacterium isolated from branch of Kandelia candel.</title>
        <authorList>
            <person name="Tuo L."/>
        </authorList>
    </citation>
    <scope>NUCLEOTIDE SEQUENCE [LARGE SCALE GENOMIC DNA]</scope>
    <source>
        <strain evidence="3 4">CBK3Z-3</strain>
    </source>
</reference>
<gene>
    <name evidence="3" type="ORF">KY084_13330</name>
</gene>
<keyword evidence="2" id="KW-0472">Membrane</keyword>
<evidence type="ECO:0000256" key="1">
    <source>
        <dbReference type="SAM" id="MobiDB-lite"/>
    </source>
</evidence>
<dbReference type="RefSeq" id="WP_219238973.1">
    <property type="nucleotide sequence ID" value="NZ_JAHWZX010000014.1"/>
</dbReference>
<proteinExistence type="predicted"/>
<dbReference type="Proteomes" id="UP001197214">
    <property type="component" value="Unassembled WGS sequence"/>
</dbReference>
<organism evidence="3 4">
    <name type="scientific">Stakelama flava</name>
    <dbReference type="NCBI Taxonomy" id="2860338"/>
    <lineage>
        <taxon>Bacteria</taxon>
        <taxon>Pseudomonadati</taxon>
        <taxon>Pseudomonadota</taxon>
        <taxon>Alphaproteobacteria</taxon>
        <taxon>Sphingomonadales</taxon>
        <taxon>Sphingomonadaceae</taxon>
        <taxon>Stakelama</taxon>
    </lineage>
</organism>
<feature type="transmembrane region" description="Helical" evidence="2">
    <location>
        <begin position="23"/>
        <end position="43"/>
    </location>
</feature>
<keyword evidence="2" id="KW-0812">Transmembrane</keyword>
<sequence length="1067" mass="111331">MSAQSETEPDAGQGRRVPRMPRFARVLAIIAVVVATALAILWLQRKPIANSFVRDELRKRGVQARYDIADLGVSRQRLENVVIGDPDSPDLVADWVELYTDLSFSGAQVTGVSAGHVRIRGKLVDGKLSLGSIDRLLPASSGKPFSLPALSVDVADARMRLETPYGLVGLKMAGQGKLNDGFTGRLAAVSPRLAVGDCEAQRIAVAVKLSVADDRPSFAGPVRAGRAQCGDITASGLASGIDATLGERLDRWKGQATVKLDQVAAPQGSVSGFGGTVTFDGGPQRTEGTAELQSADFESPSLSGAGAKLDGRYRLGSAGNRFAGSVSVQQANLSRALLARADALGTTASGTPVAPLLARLGHSLALAGRKADMAGDLVVEQSGKNGFLILHRSSLHAASGADATLSGGEGVRYRWSDGAMTLNGLVSTSGGGLPDAAVRLSQRAPYTPVTGTAVIAPYRAGDARIDLTPVRFSAAPDGSTRLSTRLTLSGPLGDGRVDRLSLPLDADWDGGTRLTVNRACVPAGFDRLAISGLVLDSARVRLCPNGDALVRLAGAKLSGGARIAAPQLTGRIGGTPLTLAAGNTEFRLTDTGFALADVKARLGSEASMTRIDAATITGRVNGSVVAGGFTGGAGQIGNVPLAMSDAAGDWRLENGTLTLDGGLTVSDTAASPRFKPLASDDFHLTLAGSDIIAGGTLKTPDTDVKVTDVTLTHDLNSGAGHADLAMPGITFAPDALQPTDLTNLALGVVANVDGTLTGMGHIAWGREGVTSTGDFHTAGTDLAAAFGTVSGLSTDLHFTDLLGLVSAPDQVATVAEINPGIVARDGEFHYKLLGEQQVRIDSGHWPFAGGDLTLDTTVLDFGGEKDKRLTFHVKAMEADQFLQQFDFDNLNATGTFDGVLPMIFDTEGGRIEGGHLDSRKGGSLAYVGEIGQKDLGYWGNVAFQALRSLRYDELSIDMNGPLAGDMITQIRFSGVKQGEGAKHNFLTDRIAKLPFLFNIRIKAPFRQLIDSVQSYYDPSRLIERNLPTLLEQQNDAAGDAKTENGGDAESEAGARTNVQAGESRDMQ</sequence>
<dbReference type="Pfam" id="PF11739">
    <property type="entry name" value="YdbH-like"/>
    <property type="match status" value="1"/>
</dbReference>